<accession>A0A560B3P8</accession>
<dbReference type="EMBL" id="VITF01000007">
    <property type="protein sequence ID" value="TWA67251.1"/>
    <property type="molecule type" value="Genomic_DNA"/>
</dbReference>
<evidence type="ECO:0000313" key="1">
    <source>
        <dbReference type="EMBL" id="TWA67251.1"/>
    </source>
</evidence>
<dbReference type="AlphaFoldDB" id="A0A560B3P8"/>
<organism evidence="1 2">
    <name type="scientific">Azospirillum brasilense</name>
    <dbReference type="NCBI Taxonomy" id="192"/>
    <lineage>
        <taxon>Bacteria</taxon>
        <taxon>Pseudomonadati</taxon>
        <taxon>Pseudomonadota</taxon>
        <taxon>Alphaproteobacteria</taxon>
        <taxon>Rhodospirillales</taxon>
        <taxon>Azospirillaceae</taxon>
        <taxon>Azospirillum</taxon>
    </lineage>
</organism>
<name>A0A560B3P8_AZOBR</name>
<dbReference type="RefSeq" id="WP_145677499.1">
    <property type="nucleotide sequence ID" value="NZ_VITF01000007.1"/>
</dbReference>
<proteinExistence type="predicted"/>
<evidence type="ECO:0008006" key="3">
    <source>
        <dbReference type="Google" id="ProtNLM"/>
    </source>
</evidence>
<gene>
    <name evidence="1" type="ORF">FBZ82_107227</name>
</gene>
<dbReference type="Proteomes" id="UP000316083">
    <property type="component" value="Unassembled WGS sequence"/>
</dbReference>
<evidence type="ECO:0000313" key="2">
    <source>
        <dbReference type="Proteomes" id="UP000316083"/>
    </source>
</evidence>
<reference evidence="1 2" key="1">
    <citation type="submission" date="2019-06" db="EMBL/GenBank/DDBJ databases">
        <title>Genomic Encyclopedia of Type Strains, Phase IV (KMG-V): Genome sequencing to study the core and pangenomes of soil and plant-associated prokaryotes.</title>
        <authorList>
            <person name="Whitman W."/>
        </authorList>
    </citation>
    <scope>NUCLEOTIDE SEQUENCE [LARGE SCALE GENOMIC DNA]</scope>
    <source>
        <strain evidence="1 2">BR 11796</strain>
    </source>
</reference>
<protein>
    <recommendedName>
        <fullName evidence="3">PAS domain-containing protein</fullName>
    </recommendedName>
</protein>
<comment type="caution">
    <text evidence="1">The sequence shown here is derived from an EMBL/GenBank/DDBJ whole genome shotgun (WGS) entry which is preliminary data.</text>
</comment>
<sequence length="278" mass="30088">MTHAFAKDSRACAACVSWGGDRALSDDNTLVHVDRYSAEGECRTATSQDYRKVTRSYHTCATWAPLPMLKKHGGRPERQPVFASRPAPASAMASAAVTPVPEAVAAAPVRVVAVAAPAVPPPPPAPPVCRSEPLDLDQIPQIASLLYVHWRRVLRGRPMPEAHDIDTAQIRECVPRLCLMEPLGDGEDFLYRACGRAVQRRIGQRAVPRPVSDCHPAEAAARFNADLRACLETGEPRGLLVRDDPMLPGARFVELLLPLADGDGRPARVLAFRHVPGG</sequence>